<dbReference type="AlphaFoldDB" id="A0A6C0EJJ2"/>
<accession>A0A6C0EJJ2</accession>
<dbReference type="EMBL" id="MN738870">
    <property type="protein sequence ID" value="QHT29178.1"/>
    <property type="molecule type" value="Genomic_DNA"/>
</dbReference>
<sequence>MCKFGGISTGSLIALGGALNISSDVLVYYPKKIILLYHCIG</sequence>
<protein>
    <submittedName>
        <fullName evidence="1">Uncharacterized protein</fullName>
    </submittedName>
</protein>
<organism evidence="1">
    <name type="scientific">viral metagenome</name>
    <dbReference type="NCBI Taxonomy" id="1070528"/>
    <lineage>
        <taxon>unclassified sequences</taxon>
        <taxon>metagenomes</taxon>
        <taxon>organismal metagenomes</taxon>
    </lineage>
</organism>
<name>A0A6C0EJJ2_9ZZZZ</name>
<proteinExistence type="predicted"/>
<reference evidence="1" key="1">
    <citation type="journal article" date="2020" name="Nature">
        <title>Giant virus diversity and host interactions through global metagenomics.</title>
        <authorList>
            <person name="Schulz F."/>
            <person name="Roux S."/>
            <person name="Paez-Espino D."/>
            <person name="Jungbluth S."/>
            <person name="Walsh D.A."/>
            <person name="Denef V.J."/>
            <person name="McMahon K.D."/>
            <person name="Konstantinidis K.T."/>
            <person name="Eloe-Fadrosh E.A."/>
            <person name="Kyrpides N.C."/>
            <person name="Woyke T."/>
        </authorList>
    </citation>
    <scope>NUCLEOTIDE SEQUENCE</scope>
    <source>
        <strain evidence="1">GVMAG-M-3300001351-8</strain>
    </source>
</reference>
<evidence type="ECO:0000313" key="1">
    <source>
        <dbReference type="EMBL" id="QHT29178.1"/>
    </source>
</evidence>